<dbReference type="OrthoDB" id="4941498at2759"/>
<dbReference type="EMBL" id="AZNF01000012">
    <property type="protein sequence ID" value="KID62165.1"/>
    <property type="molecule type" value="Genomic_DNA"/>
</dbReference>
<gene>
    <name evidence="3" type="ORF">MAN_08169</name>
</gene>
<keyword evidence="4" id="KW-1185">Reference proteome</keyword>
<evidence type="ECO:0000313" key="3">
    <source>
        <dbReference type="EMBL" id="KID62165.1"/>
    </source>
</evidence>
<evidence type="ECO:0000256" key="2">
    <source>
        <dbReference type="SAM" id="SignalP"/>
    </source>
</evidence>
<feature type="compositionally biased region" description="Gly residues" evidence="1">
    <location>
        <begin position="98"/>
        <end position="110"/>
    </location>
</feature>
<comment type="caution">
    <text evidence="3">The sequence shown here is derived from an EMBL/GenBank/DDBJ whole genome shotgun (WGS) entry which is preliminary data.</text>
</comment>
<dbReference type="Proteomes" id="UP000031186">
    <property type="component" value="Unassembled WGS sequence"/>
</dbReference>
<sequence>MRTTATLSAILAASAFTHAMSIATEPLITTELPIVTSESQFTATVVSPPLFTETTVPEDNGTAVTISGTSVPFPILSTASGSPVPSGNSSGILPTGTGSTGGTGGTGGTGRPPVPTSSHTTGPTAGATLTTTQNSWLAMGIAVVMASLIL</sequence>
<proteinExistence type="predicted"/>
<keyword evidence="2" id="KW-0732">Signal</keyword>
<name>A0A0B4EJ63_METAF</name>
<reference evidence="3 4" key="1">
    <citation type="journal article" date="2014" name="Proc. Natl. Acad. Sci. U.S.A.">
        <title>Trajectory and genomic determinants of fungal-pathogen speciation and host adaptation.</title>
        <authorList>
            <person name="Hu X."/>
            <person name="Xiao G."/>
            <person name="Zheng P."/>
            <person name="Shang Y."/>
            <person name="Su Y."/>
            <person name="Zhang X."/>
            <person name="Liu X."/>
            <person name="Zhan S."/>
            <person name="St Leger R.J."/>
            <person name="Wang C."/>
        </authorList>
    </citation>
    <scope>NUCLEOTIDE SEQUENCE [LARGE SCALE GENOMIC DNA]</scope>
    <source>
        <strain evidence="3 4">ARSEF 549</strain>
    </source>
</reference>
<feature type="compositionally biased region" description="Low complexity" evidence="1">
    <location>
        <begin position="80"/>
        <end position="97"/>
    </location>
</feature>
<dbReference type="HOGENOM" id="CLU_1865566_0_0_1"/>
<accession>A0A0B4EJ63</accession>
<protein>
    <submittedName>
        <fullName evidence="3">Uncharacterized protein</fullName>
    </submittedName>
</protein>
<evidence type="ECO:0000313" key="4">
    <source>
        <dbReference type="Proteomes" id="UP000031186"/>
    </source>
</evidence>
<feature type="non-terminal residue" evidence="3">
    <location>
        <position position="1"/>
    </location>
</feature>
<dbReference type="AlphaFoldDB" id="A0A0B4EJ63"/>
<feature type="chain" id="PRO_5002089771" evidence="2">
    <location>
        <begin position="20"/>
        <end position="150"/>
    </location>
</feature>
<dbReference type="VEuPathDB" id="FungiDB:MAN_08169"/>
<evidence type="ECO:0000256" key="1">
    <source>
        <dbReference type="SAM" id="MobiDB-lite"/>
    </source>
</evidence>
<feature type="signal peptide" evidence="2">
    <location>
        <begin position="1"/>
        <end position="19"/>
    </location>
</feature>
<feature type="region of interest" description="Disordered" evidence="1">
    <location>
        <begin position="77"/>
        <end position="128"/>
    </location>
</feature>
<organism evidence="3 4">
    <name type="scientific">Metarhizium anisopliae (strain ARSEF 549)</name>
    <dbReference type="NCBI Taxonomy" id="3151832"/>
    <lineage>
        <taxon>Eukaryota</taxon>
        <taxon>Fungi</taxon>
        <taxon>Dikarya</taxon>
        <taxon>Ascomycota</taxon>
        <taxon>Pezizomycotina</taxon>
        <taxon>Sordariomycetes</taxon>
        <taxon>Hypocreomycetidae</taxon>
        <taxon>Hypocreales</taxon>
        <taxon>Clavicipitaceae</taxon>
        <taxon>Metarhizium</taxon>
    </lineage>
</organism>